<dbReference type="InterPro" id="IPR001936">
    <property type="entry name" value="RasGAP_dom"/>
</dbReference>
<dbReference type="InterPro" id="IPR008936">
    <property type="entry name" value="Rho_GTPase_activation_prot"/>
</dbReference>
<evidence type="ECO:0000259" key="3">
    <source>
        <dbReference type="PROSITE" id="PS50042"/>
    </source>
</evidence>
<dbReference type="SUPFAM" id="SSF51206">
    <property type="entry name" value="cAMP-binding domain-like"/>
    <property type="match status" value="1"/>
</dbReference>
<organism evidence="4">
    <name type="scientific">Paramoeba aestuarina</name>
    <dbReference type="NCBI Taxonomy" id="180227"/>
    <lineage>
        <taxon>Eukaryota</taxon>
        <taxon>Amoebozoa</taxon>
        <taxon>Discosea</taxon>
        <taxon>Flabellinia</taxon>
        <taxon>Dactylopodida</taxon>
        <taxon>Paramoebidae</taxon>
        <taxon>Paramoeba</taxon>
    </lineage>
</organism>
<dbReference type="Gene3D" id="1.10.506.10">
    <property type="entry name" value="GTPase Activation - p120gap, domain 1"/>
    <property type="match status" value="1"/>
</dbReference>
<evidence type="ECO:0000313" key="4">
    <source>
        <dbReference type="EMBL" id="CAE2295623.1"/>
    </source>
</evidence>
<feature type="domain" description="Ras-GAP" evidence="2">
    <location>
        <begin position="516"/>
        <end position="639"/>
    </location>
</feature>
<evidence type="ECO:0008006" key="5">
    <source>
        <dbReference type="Google" id="ProtNLM"/>
    </source>
</evidence>
<dbReference type="AlphaFoldDB" id="A0A7S4KHW1"/>
<accession>A0A7S4KHW1</accession>
<reference evidence="4" key="1">
    <citation type="submission" date="2021-01" db="EMBL/GenBank/DDBJ databases">
        <authorList>
            <person name="Corre E."/>
            <person name="Pelletier E."/>
            <person name="Niang G."/>
            <person name="Scheremetjew M."/>
            <person name="Finn R."/>
            <person name="Kale V."/>
            <person name="Holt S."/>
            <person name="Cochrane G."/>
            <person name="Meng A."/>
            <person name="Brown T."/>
            <person name="Cohen L."/>
        </authorList>
    </citation>
    <scope>NUCLEOTIDE SEQUENCE</scope>
    <source>
        <strain evidence="4">SoJaBio B1-5/56/2</strain>
    </source>
</reference>
<evidence type="ECO:0000256" key="1">
    <source>
        <dbReference type="SAM" id="MobiDB-lite"/>
    </source>
</evidence>
<feature type="region of interest" description="Disordered" evidence="1">
    <location>
        <begin position="753"/>
        <end position="833"/>
    </location>
</feature>
<dbReference type="InterPro" id="IPR000595">
    <property type="entry name" value="cNMP-bd_dom"/>
</dbReference>
<feature type="domain" description="Cyclic nucleotide-binding" evidence="3">
    <location>
        <begin position="280"/>
        <end position="334"/>
    </location>
</feature>
<dbReference type="EMBL" id="HBKR01010649">
    <property type="protein sequence ID" value="CAE2295623.1"/>
    <property type="molecule type" value="Transcribed_RNA"/>
</dbReference>
<feature type="region of interest" description="Disordered" evidence="1">
    <location>
        <begin position="372"/>
        <end position="403"/>
    </location>
</feature>
<feature type="compositionally biased region" description="Low complexity" evidence="1">
    <location>
        <begin position="755"/>
        <end position="784"/>
    </location>
</feature>
<dbReference type="Gene3D" id="2.60.120.10">
    <property type="entry name" value="Jelly Rolls"/>
    <property type="match status" value="1"/>
</dbReference>
<dbReference type="PROSITE" id="PS50018">
    <property type="entry name" value="RAS_GTPASE_ACTIV_2"/>
    <property type="match status" value="1"/>
</dbReference>
<dbReference type="InterPro" id="IPR014710">
    <property type="entry name" value="RmlC-like_jellyroll"/>
</dbReference>
<sequence>MCRHYTQKLRGLPTRKVEGRYDGLYAGCLTINGEVVIFSSKVTAKSRLGKRDRMLSFSTSYVALLKAKEKGGYEVSFDANERRGSIVKIDEVKSAIYERKYVAIKGEDGVDLVFRWARKNLYLIEQALKVKVEIRSKKKEKKEERRKKSGVSLLGAPRTPEEEAAGKEARSMYRMKASARASQFMNQQSSFSALVKKEEIWSQGENANRTRQQARDGNLGLSLADFSSLRELAMEEFYEASEMICCRGVRFFDLLLLVDGHYIASIEGLDDRCFVLDHLFIGEISLMLDCPPTASVYAGDTGCKLMRVPYSSIISTSRKDPLFLCRLYQSFLHQIWKRILSHDHRQFIEKPVEDAPVSEELGTSFFKKIQGQKSQPLASTPRLNRLSSSTGLQNTPSLPRSQSLVTSQSFEDASFIGGGLDTMNYSVRMKNLLYKVFSEDPSKEYETIATLIDVVGDQIPGGSLYPLLLAAIRFHDALDSQPDFLRFLVKDAIERDSSAPLRCDSAATRLVGCYLVVDGEEWFYSCLKGAMDFLIKNVDKEADEKELMELAEEVFRKMERNLGLLSAKVASLLRWVLDLLERVVESNVQPIIANLLVLRGINRLLLSPFHFSQLGVEKWNPIQTKNAVRLSKFNMQIALRKEKKAASVSWVSFLVEGSDEEEEEEEEGEPLFAVFLKKLPKREVLNQKIKQQEEITGKSSQEQRNNTITASLMVFRDFLVRYILLLWSHPTLSALMQKLTTTALSEIVFHSNRTSDSPAPFSSSSDPVSRQGSSSSTTFSNASFDDISTLGRTPPPMTKHEVSDPVSMLGSSSDVNLSMTTPMTLRSDKPTPL</sequence>
<feature type="compositionally biased region" description="Polar residues" evidence="1">
    <location>
        <begin position="809"/>
        <end position="824"/>
    </location>
</feature>
<dbReference type="GO" id="GO:0023052">
    <property type="term" value="P:signaling"/>
    <property type="evidence" value="ECO:0007669"/>
    <property type="project" value="UniProtKB-ARBA"/>
</dbReference>
<proteinExistence type="predicted"/>
<evidence type="ECO:0000259" key="2">
    <source>
        <dbReference type="PROSITE" id="PS50018"/>
    </source>
</evidence>
<dbReference type="CDD" id="cd00038">
    <property type="entry name" value="CAP_ED"/>
    <property type="match status" value="1"/>
</dbReference>
<protein>
    <recommendedName>
        <fullName evidence="5">Ras-GAP domain-containing protein</fullName>
    </recommendedName>
</protein>
<name>A0A7S4KHW1_9EUKA</name>
<feature type="region of interest" description="Disordered" evidence="1">
    <location>
        <begin position="138"/>
        <end position="170"/>
    </location>
</feature>
<dbReference type="GO" id="GO:0007154">
    <property type="term" value="P:cell communication"/>
    <property type="evidence" value="ECO:0007669"/>
    <property type="project" value="UniProtKB-ARBA"/>
</dbReference>
<gene>
    <name evidence="4" type="ORF">NAES01612_LOCUS7089</name>
</gene>
<dbReference type="SUPFAM" id="SSF48350">
    <property type="entry name" value="GTPase activation domain, GAP"/>
    <property type="match status" value="1"/>
</dbReference>
<feature type="compositionally biased region" description="Basic and acidic residues" evidence="1">
    <location>
        <begin position="159"/>
        <end position="170"/>
    </location>
</feature>
<dbReference type="PROSITE" id="PS50042">
    <property type="entry name" value="CNMP_BINDING_3"/>
    <property type="match status" value="1"/>
</dbReference>
<dbReference type="InterPro" id="IPR018490">
    <property type="entry name" value="cNMP-bd_dom_sf"/>
</dbReference>
<feature type="compositionally biased region" description="Basic residues" evidence="1">
    <location>
        <begin position="138"/>
        <end position="149"/>
    </location>
</feature>